<dbReference type="GO" id="GO:0032267">
    <property type="term" value="F:tRNA(Ile)-lysidine synthase activity"/>
    <property type="evidence" value="ECO:0007669"/>
    <property type="project" value="UniProtKB-EC"/>
</dbReference>
<dbReference type="CDD" id="cd01992">
    <property type="entry name" value="TilS_N"/>
    <property type="match status" value="1"/>
</dbReference>
<sequence>MGKDFEKSIELVNQVRTILKRRNALTTNKATMLAISGGQDSACLIALAVQMRDQWKGPFGIISCNHLWQHDSFYGLDHVCRLAFLVNQPLYFVAAPFDVFNEADARSWRYNTIHRIGGLYHFSTICTGHTASDRVETILFNFVRGSGIRGLSSLGWNRWFISSYPNWYYSANFEGTASNQSSAFFDPKPLPSRWPGLTGLPGVRRSVGRIRRIAERVRWPPPRWPGVAHEPHARPHPNQPQPALSLLEKQQRFKWYLLLAQFFQEGHPI</sequence>
<evidence type="ECO:0000256" key="3">
    <source>
        <dbReference type="ARBA" id="ARBA00022694"/>
    </source>
</evidence>
<dbReference type="InterPro" id="IPR012094">
    <property type="entry name" value="tRNA_Ile_lys_synt"/>
</dbReference>
<evidence type="ECO:0000256" key="1">
    <source>
        <dbReference type="ARBA" id="ARBA00013267"/>
    </source>
</evidence>
<dbReference type="AlphaFoldDB" id="A0A097KP34"/>
<dbReference type="GO" id="GO:0005524">
    <property type="term" value="F:ATP binding"/>
    <property type="evidence" value="ECO:0007669"/>
    <property type="project" value="UniProtKB-KW"/>
</dbReference>
<keyword evidence="3" id="KW-0819">tRNA processing</keyword>
<dbReference type="Gene3D" id="3.40.50.620">
    <property type="entry name" value="HUPs"/>
    <property type="match status" value="1"/>
</dbReference>
<comment type="catalytic activity">
    <reaction evidence="6">
        <text>cytidine(34) in tRNA(Ile2) + L-lysine + ATP = lysidine(34) in tRNA(Ile2) + AMP + diphosphate + H(+)</text>
        <dbReference type="Rhea" id="RHEA:43744"/>
        <dbReference type="Rhea" id="RHEA-COMP:10625"/>
        <dbReference type="Rhea" id="RHEA-COMP:10670"/>
        <dbReference type="ChEBI" id="CHEBI:15378"/>
        <dbReference type="ChEBI" id="CHEBI:30616"/>
        <dbReference type="ChEBI" id="CHEBI:32551"/>
        <dbReference type="ChEBI" id="CHEBI:33019"/>
        <dbReference type="ChEBI" id="CHEBI:82748"/>
        <dbReference type="ChEBI" id="CHEBI:83665"/>
        <dbReference type="ChEBI" id="CHEBI:456215"/>
        <dbReference type="EC" id="6.3.4.19"/>
    </reaction>
</comment>
<dbReference type="GeneID" id="22160336"/>
<organism evidence="8">
    <name type="scientific">Paradoxia multiseta</name>
    <dbReference type="NCBI Taxonomy" id="249350"/>
    <lineage>
        <taxon>Eukaryota</taxon>
        <taxon>Viridiplantae</taxon>
        <taxon>Chlorophyta</taxon>
        <taxon>core chlorophytes</taxon>
        <taxon>Trebouxiophyceae</taxon>
        <taxon>Trebouxiophyceae incertae sedis</taxon>
        <taxon>Coccomyxaceae</taxon>
        <taxon>Paradoxia</taxon>
    </lineage>
</organism>
<dbReference type="RefSeq" id="YP_009106090.1">
    <property type="nucleotide sequence ID" value="NC_025540.1"/>
</dbReference>
<dbReference type="EMBL" id="KM462879">
    <property type="protein sequence ID" value="AIT94974.1"/>
    <property type="molecule type" value="Genomic_DNA"/>
</dbReference>
<geneLocation type="chloroplast" evidence="8"/>
<proteinExistence type="predicted"/>
<protein>
    <recommendedName>
        <fullName evidence="1">tRNA(Ile)-lysidine synthetase</fullName>
        <ecNumber evidence="1">6.3.4.19</ecNumber>
    </recommendedName>
</protein>
<evidence type="ECO:0000256" key="6">
    <source>
        <dbReference type="ARBA" id="ARBA00048539"/>
    </source>
</evidence>
<dbReference type="SUPFAM" id="SSF52402">
    <property type="entry name" value="Adenine nucleotide alpha hydrolases-like"/>
    <property type="match status" value="1"/>
</dbReference>
<dbReference type="PANTHER" id="PTHR43033">
    <property type="entry name" value="TRNA(ILE)-LYSIDINE SYNTHASE-RELATED"/>
    <property type="match status" value="1"/>
</dbReference>
<keyword evidence="8" id="KW-0150">Chloroplast</keyword>
<dbReference type="Pfam" id="PF01171">
    <property type="entry name" value="ATP_bind_3"/>
    <property type="match status" value="1"/>
</dbReference>
<accession>A0A097KP34</accession>
<evidence type="ECO:0000256" key="5">
    <source>
        <dbReference type="ARBA" id="ARBA00022840"/>
    </source>
</evidence>
<gene>
    <name evidence="8" type="primary">ycf62a</name>
</gene>
<keyword evidence="4" id="KW-0547">Nucleotide-binding</keyword>
<evidence type="ECO:0000259" key="7">
    <source>
        <dbReference type="Pfam" id="PF01171"/>
    </source>
</evidence>
<keyword evidence="8" id="KW-0934">Plastid</keyword>
<keyword evidence="5" id="KW-0067">ATP-binding</keyword>
<keyword evidence="2" id="KW-0436">Ligase</keyword>
<evidence type="ECO:0000313" key="8">
    <source>
        <dbReference type="EMBL" id="AIT94974.1"/>
    </source>
</evidence>
<dbReference type="InterPro" id="IPR014729">
    <property type="entry name" value="Rossmann-like_a/b/a_fold"/>
</dbReference>
<name>A0A097KP34_9CHLO</name>
<reference evidence="8" key="1">
    <citation type="journal article" date="2014" name="BMC Evol. Biol.">
        <title>Chloroplast phylogenomic analysis resolves deep-level relationships within the green algal class Trebouxiophyceae.</title>
        <authorList>
            <person name="Lemieux C."/>
            <person name="Otis C."/>
            <person name="Turmel M."/>
        </authorList>
    </citation>
    <scope>NUCLEOTIDE SEQUENCE</scope>
</reference>
<feature type="domain" description="tRNA(Ile)-lysidine/2-thiocytidine synthase N-terminal" evidence="7">
    <location>
        <begin position="31"/>
        <end position="158"/>
    </location>
</feature>
<dbReference type="InterPro" id="IPR012795">
    <property type="entry name" value="tRNA_Ile_lys_synt_N"/>
</dbReference>
<dbReference type="GO" id="GO:0008033">
    <property type="term" value="P:tRNA processing"/>
    <property type="evidence" value="ECO:0007669"/>
    <property type="project" value="UniProtKB-KW"/>
</dbReference>
<evidence type="ECO:0000256" key="4">
    <source>
        <dbReference type="ARBA" id="ARBA00022741"/>
    </source>
</evidence>
<dbReference type="EC" id="6.3.4.19" evidence="1"/>
<evidence type="ECO:0000256" key="2">
    <source>
        <dbReference type="ARBA" id="ARBA00022598"/>
    </source>
</evidence>
<dbReference type="InterPro" id="IPR011063">
    <property type="entry name" value="TilS/TtcA_N"/>
</dbReference>
<dbReference type="PANTHER" id="PTHR43033:SF1">
    <property type="entry name" value="TRNA(ILE)-LYSIDINE SYNTHASE-RELATED"/>
    <property type="match status" value="1"/>
</dbReference>